<gene>
    <name evidence="12" type="ORF">MCOS_LOCUS8014</name>
</gene>
<evidence type="ECO:0000313" key="14">
    <source>
        <dbReference type="WBParaSite" id="MCOS_0000801301-mRNA-1"/>
    </source>
</evidence>
<dbReference type="GO" id="GO:0035556">
    <property type="term" value="P:intracellular signal transduction"/>
    <property type="evidence" value="ECO:0007669"/>
    <property type="project" value="TreeGrafter"/>
</dbReference>
<dbReference type="InterPro" id="IPR000719">
    <property type="entry name" value="Prot_kinase_dom"/>
</dbReference>
<keyword evidence="13" id="KW-1185">Reference proteome</keyword>
<evidence type="ECO:0000256" key="7">
    <source>
        <dbReference type="ARBA" id="ARBA00047899"/>
    </source>
</evidence>
<evidence type="ECO:0000256" key="1">
    <source>
        <dbReference type="ARBA" id="ARBA00012513"/>
    </source>
</evidence>
<dbReference type="EMBL" id="UXSR01005438">
    <property type="protein sequence ID" value="VDD82011.1"/>
    <property type="molecule type" value="Genomic_DNA"/>
</dbReference>
<dbReference type="PROSITE" id="PS00107">
    <property type="entry name" value="PROTEIN_KINASE_ATP"/>
    <property type="match status" value="1"/>
</dbReference>
<evidence type="ECO:0000256" key="10">
    <source>
        <dbReference type="SAM" id="MobiDB-lite"/>
    </source>
</evidence>
<keyword evidence="2" id="KW-0723">Serine/threonine-protein kinase</keyword>
<organism evidence="14">
    <name type="scientific">Mesocestoides corti</name>
    <name type="common">Flatworm</name>
    <dbReference type="NCBI Taxonomy" id="53468"/>
    <lineage>
        <taxon>Eukaryota</taxon>
        <taxon>Metazoa</taxon>
        <taxon>Spiralia</taxon>
        <taxon>Lophotrochozoa</taxon>
        <taxon>Platyhelminthes</taxon>
        <taxon>Cestoda</taxon>
        <taxon>Eucestoda</taxon>
        <taxon>Cyclophyllidea</taxon>
        <taxon>Mesocestoididae</taxon>
        <taxon>Mesocestoides</taxon>
    </lineage>
</organism>
<dbReference type="EC" id="2.7.11.1" evidence="1"/>
<dbReference type="PANTHER" id="PTHR24346">
    <property type="entry name" value="MAP/MICROTUBULE AFFINITY-REGULATING KINASE"/>
    <property type="match status" value="1"/>
</dbReference>
<comment type="catalytic activity">
    <reaction evidence="8">
        <text>L-seryl-[protein] + ATP = O-phospho-L-seryl-[protein] + ADP + H(+)</text>
        <dbReference type="Rhea" id="RHEA:17989"/>
        <dbReference type="Rhea" id="RHEA-COMP:9863"/>
        <dbReference type="Rhea" id="RHEA-COMP:11604"/>
        <dbReference type="ChEBI" id="CHEBI:15378"/>
        <dbReference type="ChEBI" id="CHEBI:29999"/>
        <dbReference type="ChEBI" id="CHEBI:30616"/>
        <dbReference type="ChEBI" id="CHEBI:83421"/>
        <dbReference type="ChEBI" id="CHEBI:456216"/>
        <dbReference type="EC" id="2.7.11.1"/>
    </reaction>
</comment>
<evidence type="ECO:0000256" key="6">
    <source>
        <dbReference type="ARBA" id="ARBA00022840"/>
    </source>
</evidence>
<proteinExistence type="predicted"/>
<dbReference type="Gene3D" id="3.30.200.20">
    <property type="entry name" value="Phosphorylase Kinase, domain 1"/>
    <property type="match status" value="1"/>
</dbReference>
<name>A0A158QVI9_MESCO</name>
<feature type="compositionally biased region" description="Polar residues" evidence="10">
    <location>
        <begin position="159"/>
        <end position="189"/>
    </location>
</feature>
<feature type="compositionally biased region" description="Low complexity" evidence="10">
    <location>
        <begin position="11"/>
        <end position="27"/>
    </location>
</feature>
<dbReference type="PANTHER" id="PTHR24346:SF21">
    <property type="entry name" value="SERINE_THREONINE-PROTEIN KINASE MARK1"/>
    <property type="match status" value="1"/>
</dbReference>
<dbReference type="GO" id="GO:0005524">
    <property type="term" value="F:ATP binding"/>
    <property type="evidence" value="ECO:0007669"/>
    <property type="project" value="UniProtKB-UniRule"/>
</dbReference>
<evidence type="ECO:0000256" key="8">
    <source>
        <dbReference type="ARBA" id="ARBA00048679"/>
    </source>
</evidence>
<protein>
    <recommendedName>
        <fullName evidence="1">non-specific serine/threonine protein kinase</fullName>
        <ecNumber evidence="1">2.7.11.1</ecNumber>
    </recommendedName>
</protein>
<feature type="binding site" evidence="9">
    <location>
        <position position="228"/>
    </location>
    <ligand>
        <name>ATP</name>
        <dbReference type="ChEBI" id="CHEBI:30616"/>
    </ligand>
</feature>
<feature type="domain" description="Protein kinase" evidence="11">
    <location>
        <begin position="199"/>
        <end position="449"/>
    </location>
</feature>
<evidence type="ECO:0000313" key="12">
    <source>
        <dbReference type="EMBL" id="VDD82011.1"/>
    </source>
</evidence>
<keyword evidence="4 9" id="KW-0547">Nucleotide-binding</keyword>
<dbReference type="PROSITE" id="PS50011">
    <property type="entry name" value="PROTEIN_KINASE_DOM"/>
    <property type="match status" value="1"/>
</dbReference>
<evidence type="ECO:0000256" key="5">
    <source>
        <dbReference type="ARBA" id="ARBA00022777"/>
    </source>
</evidence>
<dbReference type="GO" id="GO:0004674">
    <property type="term" value="F:protein serine/threonine kinase activity"/>
    <property type="evidence" value="ECO:0007669"/>
    <property type="project" value="UniProtKB-KW"/>
</dbReference>
<evidence type="ECO:0000256" key="2">
    <source>
        <dbReference type="ARBA" id="ARBA00022527"/>
    </source>
</evidence>
<feature type="region of interest" description="Disordered" evidence="10">
    <location>
        <begin position="159"/>
        <end position="192"/>
    </location>
</feature>
<dbReference type="WBParaSite" id="MCOS_0000801301-mRNA-1">
    <property type="protein sequence ID" value="MCOS_0000801301-mRNA-1"/>
    <property type="gene ID" value="MCOS_0000801301"/>
</dbReference>
<dbReference type="SUPFAM" id="SSF56112">
    <property type="entry name" value="Protein kinase-like (PK-like)"/>
    <property type="match status" value="1"/>
</dbReference>
<dbReference type="STRING" id="53468.A0A158QVI9"/>
<evidence type="ECO:0000256" key="9">
    <source>
        <dbReference type="PROSITE-ProRule" id="PRU10141"/>
    </source>
</evidence>
<dbReference type="AlphaFoldDB" id="A0A158QVI9"/>
<dbReference type="Proteomes" id="UP000267029">
    <property type="component" value="Unassembled WGS sequence"/>
</dbReference>
<dbReference type="GO" id="GO:0005737">
    <property type="term" value="C:cytoplasm"/>
    <property type="evidence" value="ECO:0007669"/>
    <property type="project" value="TreeGrafter"/>
</dbReference>
<dbReference type="FunFam" id="3.30.200.20:FF:000003">
    <property type="entry name" value="Non-specific serine/threonine protein kinase"/>
    <property type="match status" value="1"/>
</dbReference>
<reference evidence="12 13" key="2">
    <citation type="submission" date="2018-10" db="EMBL/GenBank/DDBJ databases">
        <authorList>
            <consortium name="Pathogen Informatics"/>
        </authorList>
    </citation>
    <scope>NUCLEOTIDE SEQUENCE [LARGE SCALE GENOMIC DNA]</scope>
</reference>
<feature type="region of interest" description="Disordered" evidence="10">
    <location>
        <begin position="1"/>
        <end position="27"/>
    </location>
</feature>
<evidence type="ECO:0000256" key="3">
    <source>
        <dbReference type="ARBA" id="ARBA00022679"/>
    </source>
</evidence>
<keyword evidence="3" id="KW-0808">Transferase</keyword>
<evidence type="ECO:0000256" key="4">
    <source>
        <dbReference type="ARBA" id="ARBA00022741"/>
    </source>
</evidence>
<dbReference type="InterPro" id="IPR011009">
    <property type="entry name" value="Kinase-like_dom_sf"/>
</dbReference>
<evidence type="ECO:0000313" key="13">
    <source>
        <dbReference type="Proteomes" id="UP000267029"/>
    </source>
</evidence>
<dbReference type="OrthoDB" id="193931at2759"/>
<keyword evidence="5" id="KW-0418">Kinase</keyword>
<comment type="catalytic activity">
    <reaction evidence="7">
        <text>L-threonyl-[protein] + ATP = O-phospho-L-threonyl-[protein] + ADP + H(+)</text>
        <dbReference type="Rhea" id="RHEA:46608"/>
        <dbReference type="Rhea" id="RHEA-COMP:11060"/>
        <dbReference type="Rhea" id="RHEA-COMP:11605"/>
        <dbReference type="ChEBI" id="CHEBI:15378"/>
        <dbReference type="ChEBI" id="CHEBI:30013"/>
        <dbReference type="ChEBI" id="CHEBI:30616"/>
        <dbReference type="ChEBI" id="CHEBI:61977"/>
        <dbReference type="ChEBI" id="CHEBI:456216"/>
        <dbReference type="EC" id="2.7.11.1"/>
    </reaction>
</comment>
<dbReference type="InterPro" id="IPR017441">
    <property type="entry name" value="Protein_kinase_ATP_BS"/>
</dbReference>
<reference evidence="14" key="1">
    <citation type="submission" date="2016-04" db="UniProtKB">
        <authorList>
            <consortium name="WormBaseParasite"/>
        </authorList>
    </citation>
    <scope>IDENTIFICATION</scope>
</reference>
<keyword evidence="6 9" id="KW-0067">ATP-binding</keyword>
<sequence>MLLLENPKPGSPMYPYSSTTPSNASVVVSGSGTSNTMLLPGQPQTPSPMIYPQQSYAAAVPQKSNVGILHNGSSNTNNGAMTNMMSHSMMQASPSQQPCSNTGSFYCWPPPPSAAAPVSSVVSSRLPHVSQRRSVGAGYRISSQNSPSDCSHAQYFFRQQQPTHKSPSDISGYSSVTTRPPGSANSGSNWKERPHVGKYSLIRTIGKGNFAKVKLAQHVTTGMEVAVKVIDKTQLNPTSLRKQSPENVATSYITQGGIADLAALVPVYVRRKIDVRLLPLPRSPSANLFRWPFQVRIVAGCADSAHAHSLVIVRRACMTHTAHDAHVLADFHPLTLSDRRRFVLRTPLITYDVVAGGVPSTASGITDLRQCVFLLVWTVFCENAIDPGKKVVHFLGCLCAQTSLSDWNAIKLLEVIESEKHLYLVMEYASNGGSEAAARSSGSNRLLSR</sequence>
<accession>A0A158QVI9</accession>
<evidence type="ECO:0000259" key="11">
    <source>
        <dbReference type="PROSITE" id="PS50011"/>
    </source>
</evidence>